<evidence type="ECO:0000313" key="2">
    <source>
        <dbReference type="Proteomes" id="UP000528286"/>
    </source>
</evidence>
<proteinExistence type="predicted"/>
<organism evidence="1 2">
    <name type="scientific">Gellertiella hungarica</name>
    <dbReference type="NCBI Taxonomy" id="1572859"/>
    <lineage>
        <taxon>Bacteria</taxon>
        <taxon>Pseudomonadati</taxon>
        <taxon>Pseudomonadota</taxon>
        <taxon>Alphaproteobacteria</taxon>
        <taxon>Hyphomicrobiales</taxon>
        <taxon>Rhizobiaceae</taxon>
        <taxon>Gellertiella</taxon>
    </lineage>
</organism>
<dbReference type="EMBL" id="JACIEZ010000005">
    <property type="protein sequence ID" value="MBB4065575.1"/>
    <property type="molecule type" value="Genomic_DNA"/>
</dbReference>
<reference evidence="1 2" key="1">
    <citation type="submission" date="2020-08" db="EMBL/GenBank/DDBJ databases">
        <title>Genomic Encyclopedia of Type Strains, Phase IV (KMG-IV): sequencing the most valuable type-strain genomes for metagenomic binning, comparative biology and taxonomic classification.</title>
        <authorList>
            <person name="Goeker M."/>
        </authorList>
    </citation>
    <scope>NUCLEOTIDE SEQUENCE [LARGE SCALE GENOMIC DNA]</scope>
    <source>
        <strain evidence="1 2">DSM 29853</strain>
    </source>
</reference>
<gene>
    <name evidence="1" type="ORF">GGR23_002782</name>
</gene>
<comment type="caution">
    <text evidence="1">The sequence shown here is derived from an EMBL/GenBank/DDBJ whole genome shotgun (WGS) entry which is preliminary data.</text>
</comment>
<keyword evidence="2" id="KW-1185">Reference proteome</keyword>
<dbReference type="RefSeq" id="WP_183366869.1">
    <property type="nucleotide sequence ID" value="NZ_JACIEZ010000005.1"/>
</dbReference>
<dbReference type="Proteomes" id="UP000528286">
    <property type="component" value="Unassembled WGS sequence"/>
</dbReference>
<evidence type="ECO:0000313" key="1">
    <source>
        <dbReference type="EMBL" id="MBB4065575.1"/>
    </source>
</evidence>
<name>A0A7W6NLM6_9HYPH</name>
<dbReference type="AlphaFoldDB" id="A0A7W6NLM6"/>
<accession>A0A7W6NLM6</accession>
<protein>
    <submittedName>
        <fullName evidence="1">Uncharacterized protein</fullName>
    </submittedName>
</protein>
<sequence length="84" mass="9540">MKDLAPMTMFSYHKGMEKAQIMHQPDGKLLVLDPTTDTYVEVPGAGSMRETSFKLDKRIDLTRPIYEQVVALGSRNPRETLKNT</sequence>